<keyword evidence="4 5" id="KW-0472">Membrane</keyword>
<dbReference type="EMBL" id="QAXS01000005">
    <property type="protein sequence ID" value="PTW01273.1"/>
    <property type="molecule type" value="Genomic_DNA"/>
</dbReference>
<dbReference type="PANTHER" id="PTHR33507:SF3">
    <property type="entry name" value="INNER MEMBRANE PROTEIN YBBJ"/>
    <property type="match status" value="1"/>
</dbReference>
<feature type="chain" id="PRO_5015470540" evidence="6">
    <location>
        <begin position="22"/>
        <end position="426"/>
    </location>
</feature>
<evidence type="ECO:0000259" key="7">
    <source>
        <dbReference type="Pfam" id="PF01957"/>
    </source>
</evidence>
<evidence type="ECO:0000313" key="10">
    <source>
        <dbReference type="EMBL" id="PTW01273.1"/>
    </source>
</evidence>
<dbReference type="InterPro" id="IPR056738">
    <property type="entry name" value="NfeD1b_N"/>
</dbReference>
<dbReference type="InterPro" id="IPR012340">
    <property type="entry name" value="NA-bd_OB-fold"/>
</dbReference>
<dbReference type="GO" id="GO:0006508">
    <property type="term" value="P:proteolysis"/>
    <property type="evidence" value="ECO:0007669"/>
    <property type="project" value="UniProtKB-KW"/>
</dbReference>
<feature type="domain" description="NfeD integral membrane" evidence="8">
    <location>
        <begin position="223"/>
        <end position="338"/>
    </location>
</feature>
<evidence type="ECO:0000256" key="5">
    <source>
        <dbReference type="SAM" id="Phobius"/>
    </source>
</evidence>
<evidence type="ECO:0000256" key="2">
    <source>
        <dbReference type="ARBA" id="ARBA00022692"/>
    </source>
</evidence>
<evidence type="ECO:0000256" key="6">
    <source>
        <dbReference type="SAM" id="SignalP"/>
    </source>
</evidence>
<dbReference type="InterPro" id="IPR029045">
    <property type="entry name" value="ClpP/crotonase-like_dom_sf"/>
</dbReference>
<evidence type="ECO:0000256" key="4">
    <source>
        <dbReference type="ARBA" id="ARBA00023136"/>
    </source>
</evidence>
<evidence type="ECO:0000256" key="1">
    <source>
        <dbReference type="ARBA" id="ARBA00004141"/>
    </source>
</evidence>
<keyword evidence="10" id="KW-0378">Hydrolase</keyword>
<feature type="transmembrane region" description="Helical" evidence="5">
    <location>
        <begin position="245"/>
        <end position="262"/>
    </location>
</feature>
<evidence type="ECO:0000259" key="9">
    <source>
        <dbReference type="Pfam" id="PF25145"/>
    </source>
</evidence>
<dbReference type="RefSeq" id="WP_108138623.1">
    <property type="nucleotide sequence ID" value="NZ_QAXS01000005.1"/>
</dbReference>
<keyword evidence="2 5" id="KW-0812">Transmembrane</keyword>
<dbReference type="SUPFAM" id="SSF52096">
    <property type="entry name" value="ClpP/crotonase"/>
    <property type="match status" value="1"/>
</dbReference>
<keyword evidence="3 5" id="KW-1133">Transmembrane helix</keyword>
<dbReference type="GO" id="GO:0005886">
    <property type="term" value="C:plasma membrane"/>
    <property type="evidence" value="ECO:0007669"/>
    <property type="project" value="TreeGrafter"/>
</dbReference>
<dbReference type="InterPro" id="IPR002810">
    <property type="entry name" value="NfeD-like_C"/>
</dbReference>
<dbReference type="Gene3D" id="2.40.50.140">
    <property type="entry name" value="Nucleic acid-binding proteins"/>
    <property type="match status" value="1"/>
</dbReference>
<sequence>MKRKILIFLILMLTFTFYSSAAEAEVIHIRLDGEINSAEYAFIDKNLSQAEAAGVDFVIIEISSLGGYVDPALKIRDRILESEVEVITFVSGRAWSAAALIALAGEELYISPSASIGAAETRPNEEKYISALRKEFAATAERRNKNPQIAEAMVDAAVEIEGLIAKDKLLTLTAAEALEYQMADFNASSLADVAAIREVDLNEIRTVEKTNLEKIMGIISSPYISSLVLIIAFSALIFEALTPGFALGGTVGIIALLIFFASHIFTGAIGTGIVVLFIIGVILILAEVFIIPGFGIAGISGIAAVLVSLFFIFPNTTIAINVLLAVVLFTMVIAVFMFKKFGSSRFWKRISLESSSKNYYSSSSKKDYLDQEAKTLSKLRPAGTIEINGKRIDAVSEGAFIEKDKKVKVISVSGSRVVVRETSEEE</sequence>
<proteinExistence type="predicted"/>
<dbReference type="Pfam" id="PF25145">
    <property type="entry name" value="NfeD1b_N"/>
    <property type="match status" value="1"/>
</dbReference>
<dbReference type="Pfam" id="PF24961">
    <property type="entry name" value="NfeD_membrane"/>
    <property type="match status" value="1"/>
</dbReference>
<reference evidence="10 11" key="1">
    <citation type="submission" date="2018-04" db="EMBL/GenBank/DDBJ databases">
        <title>Subsurface microbial communities from deep shales in Ohio and West Virginia, USA.</title>
        <authorList>
            <person name="Wrighton K."/>
        </authorList>
    </citation>
    <scope>NUCLEOTIDE SEQUENCE [LARGE SCALE GENOMIC DNA]</scope>
    <source>
        <strain evidence="10 11">WC1</strain>
    </source>
</reference>
<feature type="transmembrane region" description="Helical" evidence="5">
    <location>
        <begin position="293"/>
        <end position="312"/>
    </location>
</feature>
<organism evidence="10 11">
    <name type="scientific">Halanaerobium saccharolyticum</name>
    <dbReference type="NCBI Taxonomy" id="43595"/>
    <lineage>
        <taxon>Bacteria</taxon>
        <taxon>Bacillati</taxon>
        <taxon>Bacillota</taxon>
        <taxon>Clostridia</taxon>
        <taxon>Halanaerobiales</taxon>
        <taxon>Halanaerobiaceae</taxon>
        <taxon>Halanaerobium</taxon>
    </lineage>
</organism>
<feature type="signal peptide" evidence="6">
    <location>
        <begin position="1"/>
        <end position="21"/>
    </location>
</feature>
<dbReference type="Pfam" id="PF01957">
    <property type="entry name" value="NfeD"/>
    <property type="match status" value="1"/>
</dbReference>
<feature type="transmembrane region" description="Helical" evidence="5">
    <location>
        <begin position="318"/>
        <end position="338"/>
    </location>
</feature>
<protein>
    <submittedName>
        <fullName evidence="10">Membrane-bound serine protease (ClpP class)</fullName>
    </submittedName>
</protein>
<feature type="transmembrane region" description="Helical" evidence="5">
    <location>
        <begin position="215"/>
        <end position="238"/>
    </location>
</feature>
<dbReference type="Gene3D" id="3.90.226.10">
    <property type="entry name" value="2-enoyl-CoA Hydratase, Chain A, domain 1"/>
    <property type="match status" value="1"/>
</dbReference>
<dbReference type="OrthoDB" id="9806253at2"/>
<dbReference type="AlphaFoldDB" id="A0A2T5RNL6"/>
<feature type="transmembrane region" description="Helical" evidence="5">
    <location>
        <begin position="268"/>
        <end position="286"/>
    </location>
</feature>
<dbReference type="InterPro" id="IPR052165">
    <property type="entry name" value="Membrane_assoc_protease"/>
</dbReference>
<gene>
    <name evidence="10" type="ORF">C8C76_10551</name>
</gene>
<dbReference type="PANTHER" id="PTHR33507">
    <property type="entry name" value="INNER MEMBRANE PROTEIN YBBJ"/>
    <property type="match status" value="1"/>
</dbReference>
<keyword evidence="10" id="KW-0645">Protease</keyword>
<feature type="domain" description="NfeD1b N-terminal" evidence="9">
    <location>
        <begin position="26"/>
        <end position="204"/>
    </location>
</feature>
<accession>A0A2T5RNL6</accession>
<comment type="subcellular location">
    <subcellularLocation>
        <location evidence="1">Membrane</location>
        <topology evidence="1">Multi-pass membrane protein</topology>
    </subcellularLocation>
</comment>
<feature type="domain" description="NfeD-like C-terminal" evidence="7">
    <location>
        <begin position="367"/>
        <end position="420"/>
    </location>
</feature>
<evidence type="ECO:0000313" key="11">
    <source>
        <dbReference type="Proteomes" id="UP000244089"/>
    </source>
</evidence>
<evidence type="ECO:0000256" key="3">
    <source>
        <dbReference type="ARBA" id="ARBA00022989"/>
    </source>
</evidence>
<dbReference type="InterPro" id="IPR056739">
    <property type="entry name" value="NfeD_membrane"/>
</dbReference>
<dbReference type="CDD" id="cd07021">
    <property type="entry name" value="Clp_protease_NfeD_like"/>
    <property type="match status" value="1"/>
</dbReference>
<comment type="caution">
    <text evidence="10">The sequence shown here is derived from an EMBL/GenBank/DDBJ whole genome shotgun (WGS) entry which is preliminary data.</text>
</comment>
<name>A0A2T5RNL6_9FIRM</name>
<dbReference type="Proteomes" id="UP000244089">
    <property type="component" value="Unassembled WGS sequence"/>
</dbReference>
<keyword evidence="6" id="KW-0732">Signal</keyword>
<dbReference type="GO" id="GO:0008233">
    <property type="term" value="F:peptidase activity"/>
    <property type="evidence" value="ECO:0007669"/>
    <property type="project" value="UniProtKB-KW"/>
</dbReference>
<evidence type="ECO:0000259" key="8">
    <source>
        <dbReference type="Pfam" id="PF24961"/>
    </source>
</evidence>